<organism evidence="1 2">
    <name type="scientific">Segatella copri</name>
    <dbReference type="NCBI Taxonomy" id="165179"/>
    <lineage>
        <taxon>Bacteria</taxon>
        <taxon>Pseudomonadati</taxon>
        <taxon>Bacteroidota</taxon>
        <taxon>Bacteroidia</taxon>
        <taxon>Bacteroidales</taxon>
        <taxon>Prevotellaceae</taxon>
        <taxon>Segatella</taxon>
    </lineage>
</organism>
<protein>
    <submittedName>
        <fullName evidence="1">Uncharacterized protein</fullName>
    </submittedName>
</protein>
<evidence type="ECO:0000313" key="1">
    <source>
        <dbReference type="EMBL" id="MST76440.1"/>
    </source>
</evidence>
<dbReference type="Proteomes" id="UP000450161">
    <property type="component" value="Unassembled WGS sequence"/>
</dbReference>
<comment type="caution">
    <text evidence="1">The sequence shown here is derived from an EMBL/GenBank/DDBJ whole genome shotgun (WGS) entry which is preliminary data.</text>
</comment>
<reference evidence="1 2" key="1">
    <citation type="submission" date="2019-08" db="EMBL/GenBank/DDBJ databases">
        <title>In-depth cultivation of the pig gut microbiome towards novel bacterial diversity and tailored functional studies.</title>
        <authorList>
            <person name="Wylensek D."/>
            <person name="Hitch T.C.A."/>
            <person name="Clavel T."/>
        </authorList>
    </citation>
    <scope>NUCLEOTIDE SEQUENCE [LARGE SCALE GENOMIC DNA]</scope>
    <source>
        <strain evidence="1 2">LKV-178-WT-2C</strain>
    </source>
</reference>
<gene>
    <name evidence="1" type="ORF">FYJ72_01750</name>
</gene>
<dbReference type="EMBL" id="VUNF01000002">
    <property type="protein sequence ID" value="MST76440.1"/>
    <property type="molecule type" value="Genomic_DNA"/>
</dbReference>
<proteinExistence type="predicted"/>
<evidence type="ECO:0000313" key="2">
    <source>
        <dbReference type="Proteomes" id="UP000450161"/>
    </source>
</evidence>
<name>A0A6I2TXC8_9BACT</name>
<dbReference type="AlphaFoldDB" id="A0A6I2TXC8"/>
<sequence length="87" mass="10196">MKTIKMNELSNWLVTYITDFIHGAQAENAPEFLKWAKSFKRAEAESIVKAEFVNDWGYDERSEISEEEAILYARALLERILSSWFMS</sequence>
<dbReference type="RefSeq" id="WP_154480193.1">
    <property type="nucleotide sequence ID" value="NZ_JBALJX010000087.1"/>
</dbReference>
<accession>A0A6I2TXC8</accession>